<comment type="caution">
    <text evidence="2">The sequence shown here is derived from an EMBL/GenBank/DDBJ whole genome shotgun (WGS) entry which is preliminary data.</text>
</comment>
<protein>
    <recommendedName>
        <fullName evidence="1">BTB domain-containing protein</fullName>
    </recommendedName>
</protein>
<evidence type="ECO:0000259" key="1">
    <source>
        <dbReference type="PROSITE" id="PS50097"/>
    </source>
</evidence>
<dbReference type="AlphaFoldDB" id="A0AAD6XU77"/>
<proteinExistence type="predicted"/>
<dbReference type="Proteomes" id="UP001222325">
    <property type="component" value="Unassembled WGS sequence"/>
</dbReference>
<dbReference type="PROSITE" id="PS50097">
    <property type="entry name" value="BTB"/>
    <property type="match status" value="1"/>
</dbReference>
<sequence length="350" mass="38578">MSEIHPAATTHRDALAPFSGALDPEENIPASDFILRSGDSVDFHVHRDVLKFVSVFFKNMLDGAGADIDLQRDGKPIVILSEPSAVLYRLLCLAYPTLERHSLAVARGLDGLWEVYQMAKKYLFFGVEKLVKQTLEDHDLLDTQPHRMFAIARLCALPDLARAAALCTLKSAVCPEGLRFPEMAHLTADVLQELYQFHHTCGIAAQAIAENNADYFDAQYAGSPLMGISSHDETDQAFVWWDFGTADFHHHPGCGPSDLDGPRDPDTGQQWPQTAAAPWFHNHVAKVAPRLRALPIGDTAAELLKVAPEEQAIIDTCQVCSASAVSDLASFVRRLSIEIEESNSRLVRNL</sequence>
<keyword evidence="3" id="KW-1185">Reference proteome</keyword>
<evidence type="ECO:0000313" key="3">
    <source>
        <dbReference type="Proteomes" id="UP001222325"/>
    </source>
</evidence>
<name>A0AAD6XU77_9AGAR</name>
<feature type="domain" description="BTB" evidence="1">
    <location>
        <begin position="31"/>
        <end position="95"/>
    </location>
</feature>
<dbReference type="Pfam" id="PF00651">
    <property type="entry name" value="BTB"/>
    <property type="match status" value="1"/>
</dbReference>
<dbReference type="EMBL" id="JARJCN010000028">
    <property type="protein sequence ID" value="KAJ7087672.1"/>
    <property type="molecule type" value="Genomic_DNA"/>
</dbReference>
<organism evidence="2 3">
    <name type="scientific">Mycena belliarum</name>
    <dbReference type="NCBI Taxonomy" id="1033014"/>
    <lineage>
        <taxon>Eukaryota</taxon>
        <taxon>Fungi</taxon>
        <taxon>Dikarya</taxon>
        <taxon>Basidiomycota</taxon>
        <taxon>Agaricomycotina</taxon>
        <taxon>Agaricomycetes</taxon>
        <taxon>Agaricomycetidae</taxon>
        <taxon>Agaricales</taxon>
        <taxon>Marasmiineae</taxon>
        <taxon>Mycenaceae</taxon>
        <taxon>Mycena</taxon>
    </lineage>
</organism>
<evidence type="ECO:0000313" key="2">
    <source>
        <dbReference type="EMBL" id="KAJ7087672.1"/>
    </source>
</evidence>
<reference evidence="2" key="1">
    <citation type="submission" date="2023-03" db="EMBL/GenBank/DDBJ databases">
        <title>Massive genome expansion in bonnet fungi (Mycena s.s.) driven by repeated elements and novel gene families across ecological guilds.</title>
        <authorList>
            <consortium name="Lawrence Berkeley National Laboratory"/>
            <person name="Harder C.B."/>
            <person name="Miyauchi S."/>
            <person name="Viragh M."/>
            <person name="Kuo A."/>
            <person name="Thoen E."/>
            <person name="Andreopoulos B."/>
            <person name="Lu D."/>
            <person name="Skrede I."/>
            <person name="Drula E."/>
            <person name="Henrissat B."/>
            <person name="Morin E."/>
            <person name="Kohler A."/>
            <person name="Barry K."/>
            <person name="LaButti K."/>
            <person name="Morin E."/>
            <person name="Salamov A."/>
            <person name="Lipzen A."/>
            <person name="Mereny Z."/>
            <person name="Hegedus B."/>
            <person name="Baldrian P."/>
            <person name="Stursova M."/>
            <person name="Weitz H."/>
            <person name="Taylor A."/>
            <person name="Grigoriev I.V."/>
            <person name="Nagy L.G."/>
            <person name="Martin F."/>
            <person name="Kauserud H."/>
        </authorList>
    </citation>
    <scope>NUCLEOTIDE SEQUENCE</scope>
    <source>
        <strain evidence="2">CBHHK173m</strain>
    </source>
</reference>
<dbReference type="InterPro" id="IPR000210">
    <property type="entry name" value="BTB/POZ_dom"/>
</dbReference>
<dbReference type="InterPro" id="IPR011333">
    <property type="entry name" value="SKP1/BTB/POZ_sf"/>
</dbReference>
<accession>A0AAD6XU77</accession>
<gene>
    <name evidence="2" type="ORF">B0H15DRAFT_300228</name>
</gene>
<dbReference type="Gene3D" id="3.30.710.10">
    <property type="entry name" value="Potassium Channel Kv1.1, Chain A"/>
    <property type="match status" value="1"/>
</dbReference>
<dbReference type="SUPFAM" id="SSF54695">
    <property type="entry name" value="POZ domain"/>
    <property type="match status" value="1"/>
</dbReference>